<feature type="transmembrane region" description="Helical" evidence="10">
    <location>
        <begin position="63"/>
        <end position="85"/>
    </location>
</feature>
<feature type="transmembrane region" description="Helical" evidence="10">
    <location>
        <begin position="30"/>
        <end position="51"/>
    </location>
</feature>
<feature type="transmembrane region" description="Helical" evidence="10">
    <location>
        <begin position="97"/>
        <end position="117"/>
    </location>
</feature>
<keyword evidence="10" id="KW-0915">Sodium</keyword>
<keyword evidence="10" id="KW-0813">Transport</keyword>
<dbReference type="NCBIfam" id="TIGR00494">
    <property type="entry name" value="crcB"/>
    <property type="match status" value="1"/>
</dbReference>
<dbReference type="Proteomes" id="UP000247790">
    <property type="component" value="Unassembled WGS sequence"/>
</dbReference>
<organism evidence="11 13">
    <name type="scientific">Paenibacillus barcinonensis</name>
    <dbReference type="NCBI Taxonomy" id="198119"/>
    <lineage>
        <taxon>Bacteria</taxon>
        <taxon>Bacillati</taxon>
        <taxon>Bacillota</taxon>
        <taxon>Bacilli</taxon>
        <taxon>Bacillales</taxon>
        <taxon>Paenibacillaceae</taxon>
        <taxon>Paenibacillus</taxon>
    </lineage>
</organism>
<keyword evidence="10" id="KW-0479">Metal-binding</keyword>
<evidence type="ECO:0000313" key="11">
    <source>
        <dbReference type="EMBL" id="PYE49539.1"/>
    </source>
</evidence>
<dbReference type="Proteomes" id="UP000509327">
    <property type="component" value="Chromosome"/>
</dbReference>
<proteinExistence type="inferred from homology"/>
<dbReference type="GO" id="GO:0062054">
    <property type="term" value="F:fluoride channel activity"/>
    <property type="evidence" value="ECO:0007669"/>
    <property type="project" value="UniProtKB-UniRule"/>
</dbReference>
<comment type="activity regulation">
    <text evidence="10">Na(+) is not transported, but it plays an essential structural role and its presence is essential for fluoride channel function.</text>
</comment>
<evidence type="ECO:0000313" key="12">
    <source>
        <dbReference type="EMBL" id="QKS56734.1"/>
    </source>
</evidence>
<dbReference type="InterPro" id="IPR003691">
    <property type="entry name" value="FluC"/>
</dbReference>
<keyword evidence="3 10" id="KW-0812">Transmembrane</keyword>
<gene>
    <name evidence="10" type="primary">fluC</name>
    <name evidence="10 12" type="synonym">crcB</name>
    <name evidence="11" type="ORF">DFQ00_10541</name>
    <name evidence="12" type="ORF">HUB98_10575</name>
</gene>
<evidence type="ECO:0000313" key="14">
    <source>
        <dbReference type="Proteomes" id="UP000509327"/>
    </source>
</evidence>
<dbReference type="HAMAP" id="MF_00454">
    <property type="entry name" value="FluC"/>
    <property type="match status" value="1"/>
</dbReference>
<accession>A0A2V4VSF6</accession>
<name>A0A2V4VSF6_PAEBA</name>
<dbReference type="AlphaFoldDB" id="A0A2V4VSF6"/>
<keyword evidence="2 10" id="KW-1003">Cell membrane</keyword>
<dbReference type="GO" id="GO:0046872">
    <property type="term" value="F:metal ion binding"/>
    <property type="evidence" value="ECO:0007669"/>
    <property type="project" value="UniProtKB-KW"/>
</dbReference>
<evidence type="ECO:0000256" key="8">
    <source>
        <dbReference type="ARBA" id="ARBA00035585"/>
    </source>
</evidence>
<dbReference type="PANTHER" id="PTHR28259">
    <property type="entry name" value="FLUORIDE EXPORT PROTEIN 1-RELATED"/>
    <property type="match status" value="1"/>
</dbReference>
<evidence type="ECO:0000313" key="13">
    <source>
        <dbReference type="Proteomes" id="UP000247790"/>
    </source>
</evidence>
<evidence type="ECO:0000256" key="6">
    <source>
        <dbReference type="ARBA" id="ARBA00023303"/>
    </source>
</evidence>
<dbReference type="GO" id="GO:0140114">
    <property type="term" value="P:cellular detoxification of fluoride"/>
    <property type="evidence" value="ECO:0007669"/>
    <property type="project" value="UniProtKB-UniRule"/>
</dbReference>
<comment type="similarity">
    <text evidence="7 10">Belongs to the fluoride channel Fluc/FEX (TC 1.A.43) family.</text>
</comment>
<evidence type="ECO:0000256" key="5">
    <source>
        <dbReference type="ARBA" id="ARBA00023136"/>
    </source>
</evidence>
<dbReference type="OrthoDB" id="9815830at2"/>
<comment type="subcellular location">
    <subcellularLocation>
        <location evidence="1 10">Cell membrane</location>
        <topology evidence="1 10">Multi-pass membrane protein</topology>
    </subcellularLocation>
</comment>
<dbReference type="EMBL" id="QJSW01000005">
    <property type="protein sequence ID" value="PYE49539.1"/>
    <property type="molecule type" value="Genomic_DNA"/>
</dbReference>
<evidence type="ECO:0000256" key="1">
    <source>
        <dbReference type="ARBA" id="ARBA00004651"/>
    </source>
</evidence>
<evidence type="ECO:0000256" key="4">
    <source>
        <dbReference type="ARBA" id="ARBA00022989"/>
    </source>
</evidence>
<keyword evidence="5 10" id="KW-0472">Membrane</keyword>
<keyword evidence="6 10" id="KW-0407">Ion channel</keyword>
<evidence type="ECO:0000256" key="3">
    <source>
        <dbReference type="ARBA" id="ARBA00022692"/>
    </source>
</evidence>
<dbReference type="PANTHER" id="PTHR28259:SF1">
    <property type="entry name" value="FLUORIDE EXPORT PROTEIN 1-RELATED"/>
    <property type="match status" value="1"/>
</dbReference>
<dbReference type="EMBL" id="CP054614">
    <property type="protein sequence ID" value="QKS56734.1"/>
    <property type="molecule type" value="Genomic_DNA"/>
</dbReference>
<keyword evidence="14" id="KW-1185">Reference proteome</keyword>
<evidence type="ECO:0000256" key="7">
    <source>
        <dbReference type="ARBA" id="ARBA00035120"/>
    </source>
</evidence>
<evidence type="ECO:0000256" key="10">
    <source>
        <dbReference type="HAMAP-Rule" id="MF_00454"/>
    </source>
</evidence>
<evidence type="ECO:0000256" key="9">
    <source>
        <dbReference type="ARBA" id="ARBA00049940"/>
    </source>
</evidence>
<reference evidence="12 14" key="2">
    <citation type="submission" date="2020-06" db="EMBL/GenBank/DDBJ databases">
        <title>Complete genome of Paenibacillus barcinonensis KACC11450.</title>
        <authorList>
            <person name="Kim M."/>
            <person name="Park Y.-J."/>
            <person name="Shin J.-H."/>
        </authorList>
    </citation>
    <scope>NUCLEOTIDE SEQUENCE [LARGE SCALE GENOMIC DNA]</scope>
    <source>
        <strain evidence="12 14">KACC11450</strain>
    </source>
</reference>
<keyword evidence="4 10" id="KW-1133">Transmembrane helix</keyword>
<dbReference type="GO" id="GO:0005886">
    <property type="term" value="C:plasma membrane"/>
    <property type="evidence" value="ECO:0007669"/>
    <property type="project" value="UniProtKB-SubCell"/>
</dbReference>
<feature type="binding site" evidence="10">
    <location>
        <position position="75"/>
    </location>
    <ligand>
        <name>Na(+)</name>
        <dbReference type="ChEBI" id="CHEBI:29101"/>
        <note>structural</note>
    </ligand>
</feature>
<dbReference type="RefSeq" id="WP_110896261.1">
    <property type="nucleotide sequence ID" value="NZ_CP054614.1"/>
</dbReference>
<protein>
    <recommendedName>
        <fullName evidence="10">Fluoride-specific ion channel FluC</fullName>
    </recommendedName>
</protein>
<reference evidence="11 13" key="1">
    <citation type="submission" date="2018-06" db="EMBL/GenBank/DDBJ databases">
        <title>Genomic Encyclopedia of Type Strains, Phase III (KMG-III): the genomes of soil and plant-associated and newly described type strains.</title>
        <authorList>
            <person name="Whitman W."/>
        </authorList>
    </citation>
    <scope>NUCLEOTIDE SEQUENCE [LARGE SCALE GENOMIC DNA]</scope>
    <source>
        <strain evidence="11 13">CECT 7022</strain>
    </source>
</reference>
<comment type="catalytic activity">
    <reaction evidence="8">
        <text>fluoride(in) = fluoride(out)</text>
        <dbReference type="Rhea" id="RHEA:76159"/>
        <dbReference type="ChEBI" id="CHEBI:17051"/>
    </reaction>
    <physiologicalReaction direction="left-to-right" evidence="8">
        <dbReference type="Rhea" id="RHEA:76160"/>
    </physiologicalReaction>
</comment>
<comment type="function">
    <text evidence="9 10">Fluoride-specific ion channel. Important for reducing fluoride concentration in the cell, thus reducing its toxicity.</text>
</comment>
<feature type="binding site" evidence="10">
    <location>
        <position position="72"/>
    </location>
    <ligand>
        <name>Na(+)</name>
        <dbReference type="ChEBI" id="CHEBI:29101"/>
        <note>structural</note>
    </ligand>
</feature>
<dbReference type="Pfam" id="PF02537">
    <property type="entry name" value="CRCB"/>
    <property type="match status" value="1"/>
</dbReference>
<keyword evidence="10" id="KW-0406">Ion transport</keyword>
<evidence type="ECO:0000256" key="2">
    <source>
        <dbReference type="ARBA" id="ARBA00022475"/>
    </source>
</evidence>
<sequence length="119" mass="12614">MIIWIGLAGVLGALLRYSLGKVITDKLGSAFPWGTWLINVSGSLLLGLLYGSHQAGRIPDEMWVVWGTGFCGAYTTFSTFGYETITLMGQERYGKAALYVASSVVVGVLGCLAGVSLTT</sequence>